<dbReference type="SUPFAM" id="SSF53850">
    <property type="entry name" value="Periplasmic binding protein-like II"/>
    <property type="match status" value="1"/>
</dbReference>
<dbReference type="InterPro" id="IPR001638">
    <property type="entry name" value="Solute-binding_3/MltF_N"/>
</dbReference>
<dbReference type="SMART" id="SM00062">
    <property type="entry name" value="PBPb"/>
    <property type="match status" value="1"/>
</dbReference>
<feature type="signal peptide" evidence="4">
    <location>
        <begin position="1"/>
        <end position="19"/>
    </location>
</feature>
<dbReference type="RefSeq" id="WP_159460156.1">
    <property type="nucleotide sequence ID" value="NZ_FWZX01000005.1"/>
</dbReference>
<keyword evidence="3 4" id="KW-0732">Signal</keyword>
<keyword evidence="7" id="KW-1185">Reference proteome</keyword>
<dbReference type="Pfam" id="PF00497">
    <property type="entry name" value="SBP_bac_3"/>
    <property type="match status" value="1"/>
</dbReference>
<protein>
    <submittedName>
        <fullName evidence="6">Amino acid ABC transporter substrate-binding protein, PAAT family</fullName>
    </submittedName>
</protein>
<dbReference type="STRING" id="560819.SAMN05428998_105175"/>
<feature type="domain" description="Solute-binding protein family 3/N-terminal" evidence="5">
    <location>
        <begin position="30"/>
        <end position="256"/>
    </location>
</feature>
<dbReference type="GO" id="GO:0030288">
    <property type="term" value="C:outer membrane-bounded periplasmic space"/>
    <property type="evidence" value="ECO:0007669"/>
    <property type="project" value="TreeGrafter"/>
</dbReference>
<dbReference type="GO" id="GO:0006865">
    <property type="term" value="P:amino acid transport"/>
    <property type="evidence" value="ECO:0007669"/>
    <property type="project" value="TreeGrafter"/>
</dbReference>
<dbReference type="EMBL" id="FWZX01000005">
    <property type="protein sequence ID" value="SMF13571.1"/>
    <property type="molecule type" value="Genomic_DNA"/>
</dbReference>
<dbReference type="AlphaFoldDB" id="A0A1Y6BQV3"/>
<evidence type="ECO:0000256" key="3">
    <source>
        <dbReference type="ARBA" id="ARBA00022729"/>
    </source>
</evidence>
<evidence type="ECO:0000313" key="6">
    <source>
        <dbReference type="EMBL" id="SMF13571.1"/>
    </source>
</evidence>
<dbReference type="PANTHER" id="PTHR30085:SF6">
    <property type="entry name" value="ABC TRANSPORTER GLUTAMINE-BINDING PROTEIN GLNH"/>
    <property type="match status" value="1"/>
</dbReference>
<evidence type="ECO:0000259" key="5">
    <source>
        <dbReference type="SMART" id="SM00062"/>
    </source>
</evidence>
<name>A0A1Y6BQV3_9PROT</name>
<comment type="similarity">
    <text evidence="1">Belongs to the bacterial solute-binding protein 3 family.</text>
</comment>
<evidence type="ECO:0000256" key="4">
    <source>
        <dbReference type="SAM" id="SignalP"/>
    </source>
</evidence>
<dbReference type="GO" id="GO:0005576">
    <property type="term" value="C:extracellular region"/>
    <property type="evidence" value="ECO:0007669"/>
    <property type="project" value="TreeGrafter"/>
</dbReference>
<organism evidence="6 7">
    <name type="scientific">Tistlia consotensis USBA 355</name>
    <dbReference type="NCBI Taxonomy" id="560819"/>
    <lineage>
        <taxon>Bacteria</taxon>
        <taxon>Pseudomonadati</taxon>
        <taxon>Pseudomonadota</taxon>
        <taxon>Alphaproteobacteria</taxon>
        <taxon>Rhodospirillales</taxon>
        <taxon>Rhodovibrionaceae</taxon>
        <taxon>Tistlia</taxon>
    </lineage>
</organism>
<accession>A0A1Y6BQV3</accession>
<reference evidence="6 7" key="1">
    <citation type="submission" date="2017-04" db="EMBL/GenBank/DDBJ databases">
        <authorList>
            <person name="Afonso C.L."/>
            <person name="Miller P.J."/>
            <person name="Scott M.A."/>
            <person name="Spackman E."/>
            <person name="Goraichik I."/>
            <person name="Dimitrov K.M."/>
            <person name="Suarez D.L."/>
            <person name="Swayne D.E."/>
        </authorList>
    </citation>
    <scope>NUCLEOTIDE SEQUENCE [LARGE SCALE GENOMIC DNA]</scope>
    <source>
        <strain evidence="6 7">USBA 355</strain>
    </source>
</reference>
<gene>
    <name evidence="6" type="ORF">SAMN05428998_105175</name>
</gene>
<proteinExistence type="inferred from homology"/>
<keyword evidence="2" id="KW-0813">Transport</keyword>
<dbReference type="InterPro" id="IPR051455">
    <property type="entry name" value="Bact_solute-bind_prot3"/>
</dbReference>
<dbReference type="CDD" id="cd13688">
    <property type="entry name" value="PBP2_GltI_DEBP"/>
    <property type="match status" value="1"/>
</dbReference>
<evidence type="ECO:0000256" key="2">
    <source>
        <dbReference type="ARBA" id="ARBA00022448"/>
    </source>
</evidence>
<sequence length="277" mass="29638">MRLLLLLGLLAGLAGAARAGTIERLEAGEPLRLGVRVDAAPFSYLVDDKPAGYSVQLCRAVAGEIAQDLELAKVSIQYVSVDTDERFRAVADGRIDLLCGAATATLARRRLVDFSIPTFIDGAGVLVRADGARQFAELAGKRIGVRRATSTADRLQTTLKSSGIAAEVVPLDAHEEGFSRLQSGDIDAYFADRAILQSLMIGHGLPADLRLSPQYLSYEPYALALPRGDSAFRLAVDTALSRLYRSGAIKEIFASAFGKAEQSDLLKALYIVSALPE</sequence>
<feature type="chain" id="PRO_5010986313" evidence="4">
    <location>
        <begin position="20"/>
        <end position="277"/>
    </location>
</feature>
<dbReference type="PANTHER" id="PTHR30085">
    <property type="entry name" value="AMINO ACID ABC TRANSPORTER PERMEASE"/>
    <property type="match status" value="1"/>
</dbReference>
<dbReference type="Gene3D" id="3.40.190.10">
    <property type="entry name" value="Periplasmic binding protein-like II"/>
    <property type="match status" value="2"/>
</dbReference>
<evidence type="ECO:0000313" key="7">
    <source>
        <dbReference type="Proteomes" id="UP000192917"/>
    </source>
</evidence>
<evidence type="ECO:0000256" key="1">
    <source>
        <dbReference type="ARBA" id="ARBA00010333"/>
    </source>
</evidence>
<dbReference type="Proteomes" id="UP000192917">
    <property type="component" value="Unassembled WGS sequence"/>
</dbReference>